<dbReference type="AlphaFoldDB" id="A0A940YG38"/>
<dbReference type="Proteomes" id="UP000678374">
    <property type="component" value="Unassembled WGS sequence"/>
</dbReference>
<evidence type="ECO:0000313" key="3">
    <source>
        <dbReference type="Proteomes" id="UP000678374"/>
    </source>
</evidence>
<feature type="transmembrane region" description="Helical" evidence="1">
    <location>
        <begin position="100"/>
        <end position="120"/>
    </location>
</feature>
<gene>
    <name evidence="2" type="ORF">KAK06_11550</name>
</gene>
<dbReference type="Pfam" id="PF10067">
    <property type="entry name" value="DUF2306"/>
    <property type="match status" value="1"/>
</dbReference>
<keyword evidence="3" id="KW-1185">Reference proteome</keyword>
<reference evidence="2" key="1">
    <citation type="submission" date="2021-04" db="EMBL/GenBank/DDBJ databases">
        <title>The genome sequence of Ideonella sp. 4Y11.</title>
        <authorList>
            <person name="Liu Y."/>
        </authorList>
    </citation>
    <scope>NUCLEOTIDE SEQUENCE</scope>
    <source>
        <strain evidence="2">4Y11</strain>
    </source>
</reference>
<evidence type="ECO:0000313" key="2">
    <source>
        <dbReference type="EMBL" id="MBQ0959583.1"/>
    </source>
</evidence>
<feature type="transmembrane region" description="Helical" evidence="1">
    <location>
        <begin position="67"/>
        <end position="88"/>
    </location>
</feature>
<keyword evidence="1" id="KW-1133">Transmembrane helix</keyword>
<protein>
    <submittedName>
        <fullName evidence="2">DUF2306 domain-containing protein</fullName>
    </submittedName>
</protein>
<feature type="transmembrane region" description="Helical" evidence="1">
    <location>
        <begin position="6"/>
        <end position="25"/>
    </location>
</feature>
<dbReference type="EMBL" id="JAGQDE010000009">
    <property type="protein sequence ID" value="MBQ0959583.1"/>
    <property type="molecule type" value="Genomic_DNA"/>
</dbReference>
<keyword evidence="1" id="KW-0472">Membrane</keyword>
<dbReference type="InterPro" id="IPR018750">
    <property type="entry name" value="DUF2306_membrane"/>
</dbReference>
<keyword evidence="1" id="KW-0812">Transmembrane</keyword>
<name>A0A940YG38_9BURK</name>
<accession>A0A940YG38</accession>
<organism evidence="2 3">
    <name type="scientific">Ideonella aquatica</name>
    <dbReference type="NCBI Taxonomy" id="2824119"/>
    <lineage>
        <taxon>Bacteria</taxon>
        <taxon>Pseudomonadati</taxon>
        <taxon>Pseudomonadota</taxon>
        <taxon>Betaproteobacteria</taxon>
        <taxon>Burkholderiales</taxon>
        <taxon>Sphaerotilaceae</taxon>
        <taxon>Ideonella</taxon>
    </lineage>
</organism>
<comment type="caution">
    <text evidence="2">The sequence shown here is derived from an EMBL/GenBank/DDBJ whole genome shotgun (WGS) entry which is preliminary data.</text>
</comment>
<feature type="transmembrane region" description="Helical" evidence="1">
    <location>
        <begin position="37"/>
        <end position="55"/>
    </location>
</feature>
<proteinExistence type="predicted"/>
<sequence>MSLSPAVQVHLLFASAALLLGPLALRSRKGSPLHRGAGYVWVLCMLAAALSSVFIRDFRLPNIAGFTPIHLLTLLTLAGVSGGLWLAIRKQISAHRQAMWRTYLGGCVVAGLFTLLPGRYLGDLLWHHALGLA</sequence>
<evidence type="ECO:0000256" key="1">
    <source>
        <dbReference type="SAM" id="Phobius"/>
    </source>
</evidence>